<evidence type="ECO:0000313" key="2">
    <source>
        <dbReference type="WBParaSite" id="PDA_v2.g24486.t1"/>
    </source>
</evidence>
<name>A0A914Q023_9BILA</name>
<proteinExistence type="predicted"/>
<organism evidence="1 2">
    <name type="scientific">Panagrolaimus davidi</name>
    <dbReference type="NCBI Taxonomy" id="227884"/>
    <lineage>
        <taxon>Eukaryota</taxon>
        <taxon>Metazoa</taxon>
        <taxon>Ecdysozoa</taxon>
        <taxon>Nematoda</taxon>
        <taxon>Chromadorea</taxon>
        <taxon>Rhabditida</taxon>
        <taxon>Tylenchina</taxon>
        <taxon>Panagrolaimomorpha</taxon>
        <taxon>Panagrolaimoidea</taxon>
        <taxon>Panagrolaimidae</taxon>
        <taxon>Panagrolaimus</taxon>
    </lineage>
</organism>
<dbReference type="Proteomes" id="UP000887578">
    <property type="component" value="Unplaced"/>
</dbReference>
<reference evidence="2" key="1">
    <citation type="submission" date="2022-11" db="UniProtKB">
        <authorList>
            <consortium name="WormBaseParasite"/>
        </authorList>
    </citation>
    <scope>IDENTIFICATION</scope>
</reference>
<protein>
    <submittedName>
        <fullName evidence="2">BTB domain-containing protein</fullName>
    </submittedName>
</protein>
<evidence type="ECO:0000313" key="1">
    <source>
        <dbReference type="Proteomes" id="UP000887578"/>
    </source>
</evidence>
<accession>A0A914Q023</accession>
<keyword evidence="1" id="KW-1185">Reference proteome</keyword>
<dbReference type="WBParaSite" id="PDA_v2.g24486.t1">
    <property type="protein sequence ID" value="PDA_v2.g24486.t1"/>
    <property type="gene ID" value="PDA_v2.g24486"/>
</dbReference>
<dbReference type="AlphaFoldDB" id="A0A914Q023"/>
<sequence>MSLYFEERICEQIIDPENDQITFTYPWITTIPTNDAPDDLRLTSRFSTNYENGEAGWFGILCHDKISVHSITSYHNGNGSYRVWNGLCFITYTLYSSNELHSEFYTSPKTELIPTPNRDSFKTADGKMAKFSEAVRDKKVTKIAVFIELLLPSRLFYRPFEKSPLFLGQTHCFDIPEDPEYDFRFTFLTADNFTIRCPDGEMPCSSTSLFLSSKYMRNELMGKTKSDEFITEHLMDVVKPIVIFLHTLCFKMPETYDLDFVKRLLKAVKFFNPQEKYRITATVHQSLCKKFVQETQDFKSILQWVSIACQNELSELQNMLSSLIANKYYFKWQEIFQEAARNTGNELFCEIFGTEIDDFDIFEEIDVIYQAGFFTNVILN</sequence>